<keyword evidence="2 3" id="KW-0732">Signal</keyword>
<evidence type="ECO:0000256" key="3">
    <source>
        <dbReference type="SAM" id="SignalP"/>
    </source>
</evidence>
<reference evidence="4 5" key="1">
    <citation type="submission" date="2022-01" db="EMBL/GenBank/DDBJ databases">
        <title>Whole genome-based taxonomy of the Shewanellaceae.</title>
        <authorList>
            <person name="Martin-Rodriguez A.J."/>
        </authorList>
    </citation>
    <scope>NUCLEOTIDE SEQUENCE [LARGE SCALE GENOMIC DNA]</scope>
    <source>
        <strain evidence="4 5">DSM 17177</strain>
    </source>
</reference>
<accession>A0ABT0L9Z9</accession>
<evidence type="ECO:0000256" key="2">
    <source>
        <dbReference type="ARBA" id="ARBA00022729"/>
    </source>
</evidence>
<proteinExistence type="inferred from homology"/>
<name>A0ABT0L9Z9_9GAMM</name>
<organism evidence="4 5">
    <name type="scientific">Shewanella surugensis</name>
    <dbReference type="NCBI Taxonomy" id="212020"/>
    <lineage>
        <taxon>Bacteria</taxon>
        <taxon>Pseudomonadati</taxon>
        <taxon>Pseudomonadota</taxon>
        <taxon>Gammaproteobacteria</taxon>
        <taxon>Alteromonadales</taxon>
        <taxon>Shewanellaceae</taxon>
        <taxon>Shewanella</taxon>
    </lineage>
</organism>
<dbReference type="InterPro" id="IPR009742">
    <property type="entry name" value="Curlin_rpt"/>
</dbReference>
<comment type="caution">
    <text evidence="4">The sequence shown here is derived from an EMBL/GenBank/DDBJ whole genome shotgun (WGS) entry which is preliminary data.</text>
</comment>
<gene>
    <name evidence="4" type="ORF">L2764_08670</name>
</gene>
<feature type="signal peptide" evidence="3">
    <location>
        <begin position="1"/>
        <end position="22"/>
    </location>
</feature>
<dbReference type="EMBL" id="JAKIKS010000026">
    <property type="protein sequence ID" value="MCL1124546.1"/>
    <property type="molecule type" value="Genomic_DNA"/>
</dbReference>
<comment type="similarity">
    <text evidence="1">Belongs to the CsgA/CsgB family.</text>
</comment>
<evidence type="ECO:0000313" key="4">
    <source>
        <dbReference type="EMBL" id="MCL1124546.1"/>
    </source>
</evidence>
<evidence type="ECO:0000256" key="1">
    <source>
        <dbReference type="ARBA" id="ARBA00009766"/>
    </source>
</evidence>
<keyword evidence="5" id="KW-1185">Reference proteome</keyword>
<dbReference type="Pfam" id="PF07012">
    <property type="entry name" value="Curlin_rpt"/>
    <property type="match status" value="1"/>
</dbReference>
<feature type="chain" id="PRO_5045798435" evidence="3">
    <location>
        <begin position="23"/>
        <end position="143"/>
    </location>
</feature>
<protein>
    <submittedName>
        <fullName evidence="4">Curlin</fullName>
    </submittedName>
</protein>
<dbReference type="RefSeq" id="WP_248939825.1">
    <property type="nucleotide sequence ID" value="NZ_JAKIKS010000026.1"/>
</dbReference>
<evidence type="ECO:0000313" key="5">
    <source>
        <dbReference type="Proteomes" id="UP001203423"/>
    </source>
</evidence>
<dbReference type="Proteomes" id="UP001203423">
    <property type="component" value="Unassembled WGS sequence"/>
</dbReference>
<sequence>MSAFKTLLFATVCQVCSFSASADELGNINGTYELPVTLQTLLERSGRDNLIHLSQLGEMNQANLIQSGNENYAELLQVGLGNQADISQLGERNRIELDQIGNDNQAAIIQVGDNNLVHLNQLGSANFSIEQIADNASISITQY</sequence>